<reference evidence="2" key="1">
    <citation type="submission" date="2021-08" db="EMBL/GenBank/DDBJ databases">
        <title>WGS assembly of Ceratopteris richardii.</title>
        <authorList>
            <person name="Marchant D.B."/>
            <person name="Chen G."/>
            <person name="Jenkins J."/>
            <person name="Shu S."/>
            <person name="Leebens-Mack J."/>
            <person name="Grimwood J."/>
            <person name="Schmutz J."/>
            <person name="Soltis P."/>
            <person name="Soltis D."/>
            <person name="Chen Z.-H."/>
        </authorList>
    </citation>
    <scope>NUCLEOTIDE SEQUENCE</scope>
    <source>
        <strain evidence="2">Whitten #5841</strain>
        <tissue evidence="2">Leaf</tissue>
    </source>
</reference>
<feature type="compositionally biased region" description="Basic and acidic residues" evidence="1">
    <location>
        <begin position="38"/>
        <end position="49"/>
    </location>
</feature>
<protein>
    <submittedName>
        <fullName evidence="2">Uncharacterized protein</fullName>
    </submittedName>
</protein>
<feature type="compositionally biased region" description="Acidic residues" evidence="1">
    <location>
        <begin position="274"/>
        <end position="302"/>
    </location>
</feature>
<sequence>MPYVKGNGMTMRQSENANTGNLGEKAMDINERARMEIRHVGNGRSDGELANKVPDQVSLDPMQRDHSLSMRKTIGSKRKSQQMMYDTSASNVGSEFSSSSSIGSNRHTHSLSASNAGSESDSSSSVDSDAQFRGQDESDSSSSTVKAARRKRLGRSWNSTYSKVMKPVSSSSASSIGAQSLSDERADTSSTSSDSDSSSSSISAYSCTSSYTICYIDDSEASSSDEKSANNDPESSLVQADIARAKDIHVSSPTNEVGKESSFDDEVDGKSSSDDQDEVHEENSSDYEVDEESSSDDEDEVHEENSSDHDLDEESSSDGEDEESSCEDEDEESSYFLGIYKWWWTK</sequence>
<feature type="region of interest" description="Disordered" evidence="1">
    <location>
        <begin position="220"/>
        <end position="333"/>
    </location>
</feature>
<feature type="compositionally biased region" description="Low complexity" evidence="1">
    <location>
        <begin position="188"/>
        <end position="204"/>
    </location>
</feature>
<feature type="region of interest" description="Disordered" evidence="1">
    <location>
        <begin position="1"/>
        <end position="24"/>
    </location>
</feature>
<feature type="compositionally biased region" description="Low complexity" evidence="1">
    <location>
        <begin position="88"/>
        <end position="129"/>
    </location>
</feature>
<evidence type="ECO:0000313" key="3">
    <source>
        <dbReference type="Proteomes" id="UP000825935"/>
    </source>
</evidence>
<organism evidence="2 3">
    <name type="scientific">Ceratopteris richardii</name>
    <name type="common">Triangle waterfern</name>
    <dbReference type="NCBI Taxonomy" id="49495"/>
    <lineage>
        <taxon>Eukaryota</taxon>
        <taxon>Viridiplantae</taxon>
        <taxon>Streptophyta</taxon>
        <taxon>Embryophyta</taxon>
        <taxon>Tracheophyta</taxon>
        <taxon>Polypodiopsida</taxon>
        <taxon>Polypodiidae</taxon>
        <taxon>Polypodiales</taxon>
        <taxon>Pteridineae</taxon>
        <taxon>Pteridaceae</taxon>
        <taxon>Parkerioideae</taxon>
        <taxon>Ceratopteris</taxon>
    </lineage>
</organism>
<keyword evidence="3" id="KW-1185">Reference proteome</keyword>
<evidence type="ECO:0000256" key="1">
    <source>
        <dbReference type="SAM" id="MobiDB-lite"/>
    </source>
</evidence>
<feature type="compositionally biased region" description="Acidic residues" evidence="1">
    <location>
        <begin position="310"/>
        <end position="333"/>
    </location>
</feature>
<accession>A0A8T2U631</accession>
<gene>
    <name evidence="2" type="ORF">KP509_09G077300</name>
</gene>
<comment type="caution">
    <text evidence="2">The sequence shown here is derived from an EMBL/GenBank/DDBJ whole genome shotgun (WGS) entry which is preliminary data.</text>
</comment>
<name>A0A8T2U631_CERRI</name>
<evidence type="ECO:0000313" key="2">
    <source>
        <dbReference type="EMBL" id="KAH7429990.1"/>
    </source>
</evidence>
<feature type="region of interest" description="Disordered" evidence="1">
    <location>
        <begin position="38"/>
        <end position="204"/>
    </location>
</feature>
<proteinExistence type="predicted"/>
<feature type="compositionally biased region" description="Polar residues" evidence="1">
    <location>
        <begin position="10"/>
        <end position="21"/>
    </location>
</feature>
<dbReference type="AlphaFoldDB" id="A0A8T2U631"/>
<feature type="compositionally biased region" description="Low complexity" evidence="1">
    <location>
        <begin position="169"/>
        <end position="181"/>
    </location>
</feature>
<dbReference type="Proteomes" id="UP000825935">
    <property type="component" value="Chromosome 9"/>
</dbReference>
<dbReference type="EMBL" id="CM035414">
    <property type="protein sequence ID" value="KAH7429990.1"/>
    <property type="molecule type" value="Genomic_DNA"/>
</dbReference>
<feature type="compositionally biased region" description="Basic and acidic residues" evidence="1">
    <location>
        <begin position="257"/>
        <end position="273"/>
    </location>
</feature>